<evidence type="ECO:0000256" key="1">
    <source>
        <dbReference type="ARBA" id="ARBA00004862"/>
    </source>
</evidence>
<evidence type="ECO:0000313" key="13">
    <source>
        <dbReference type="EMBL" id="KAJ4962998.1"/>
    </source>
</evidence>
<keyword evidence="4" id="KW-0028">Amino-acid biosynthesis</keyword>
<dbReference type="Gene3D" id="3.40.50.720">
    <property type="entry name" value="NAD(P)-binding Rossmann-like Domain"/>
    <property type="match status" value="1"/>
</dbReference>
<keyword evidence="14" id="KW-1185">Reference proteome</keyword>
<keyword evidence="6" id="KW-0560">Oxidoreductase</keyword>
<dbReference type="OrthoDB" id="438291at2759"/>
<dbReference type="GO" id="GO:0070401">
    <property type="term" value="F:NADP+ binding"/>
    <property type="evidence" value="ECO:0007669"/>
    <property type="project" value="InterPro"/>
</dbReference>
<dbReference type="SUPFAM" id="SSF51735">
    <property type="entry name" value="NAD(P)-binding Rossmann-fold domains"/>
    <property type="match status" value="1"/>
</dbReference>
<evidence type="ECO:0000313" key="14">
    <source>
        <dbReference type="Proteomes" id="UP001141806"/>
    </source>
</evidence>
<comment type="similarity">
    <text evidence="8">Belongs to the NAGSA dehydrogenase family. Type 1 subfamily.</text>
</comment>
<dbReference type="Proteomes" id="UP001141806">
    <property type="component" value="Unassembled WGS sequence"/>
</dbReference>
<dbReference type="CDD" id="cd23934">
    <property type="entry name" value="AGPR_1_C"/>
    <property type="match status" value="1"/>
</dbReference>
<dbReference type="GO" id="GO:0003942">
    <property type="term" value="F:N-acetyl-gamma-glutamyl-phosphate reductase activity"/>
    <property type="evidence" value="ECO:0007669"/>
    <property type="project" value="UniProtKB-EC"/>
</dbReference>
<accession>A0A9Q0HBB1</accession>
<comment type="catalytic activity">
    <reaction evidence="7">
        <text>N-acetyl-L-glutamate 5-semialdehyde + phosphate + NADP(+) = N-acetyl-L-glutamyl 5-phosphate + NADPH + H(+)</text>
        <dbReference type="Rhea" id="RHEA:21588"/>
        <dbReference type="ChEBI" id="CHEBI:15378"/>
        <dbReference type="ChEBI" id="CHEBI:29123"/>
        <dbReference type="ChEBI" id="CHEBI:43474"/>
        <dbReference type="ChEBI" id="CHEBI:57783"/>
        <dbReference type="ChEBI" id="CHEBI:57936"/>
        <dbReference type="ChEBI" id="CHEBI:58349"/>
        <dbReference type="EC" id="1.2.1.38"/>
    </reaction>
</comment>
<dbReference type="SUPFAM" id="SSF55347">
    <property type="entry name" value="Glyceraldehyde-3-phosphate dehydrogenase-like, C-terminal domain"/>
    <property type="match status" value="1"/>
</dbReference>
<evidence type="ECO:0000256" key="6">
    <source>
        <dbReference type="ARBA" id="ARBA00023002"/>
    </source>
</evidence>
<dbReference type="PANTHER" id="PTHR32338:SF10">
    <property type="entry name" value="N-ACETYL-GAMMA-GLUTAMYL-PHOSPHATE REDUCTASE, CHLOROPLASTIC-RELATED"/>
    <property type="match status" value="1"/>
</dbReference>
<dbReference type="CDD" id="cd17895">
    <property type="entry name" value="AGPR_1_N"/>
    <property type="match status" value="1"/>
</dbReference>
<keyword evidence="3" id="KW-0055">Arginine biosynthesis</keyword>
<evidence type="ECO:0000256" key="3">
    <source>
        <dbReference type="ARBA" id="ARBA00022571"/>
    </source>
</evidence>
<reference evidence="13" key="1">
    <citation type="journal article" date="2023" name="Plant J.">
        <title>The genome of the king protea, Protea cynaroides.</title>
        <authorList>
            <person name="Chang J."/>
            <person name="Duong T.A."/>
            <person name="Schoeman C."/>
            <person name="Ma X."/>
            <person name="Roodt D."/>
            <person name="Barker N."/>
            <person name="Li Z."/>
            <person name="Van de Peer Y."/>
            <person name="Mizrachi E."/>
        </authorList>
    </citation>
    <scope>NUCLEOTIDE SEQUENCE</scope>
    <source>
        <tissue evidence="13">Young leaves</tissue>
    </source>
</reference>
<dbReference type="Pfam" id="PF01118">
    <property type="entry name" value="Semialdhyde_dh"/>
    <property type="match status" value="1"/>
</dbReference>
<evidence type="ECO:0000256" key="2">
    <source>
        <dbReference type="ARBA" id="ARBA00013072"/>
    </source>
</evidence>
<feature type="active site" evidence="11">
    <location>
        <position position="204"/>
    </location>
</feature>
<dbReference type="AlphaFoldDB" id="A0A9Q0HBB1"/>
<comment type="pathway">
    <text evidence="1">Amino-acid biosynthesis; L-arginine biosynthesis; N(2)-acetyl-L-ornithine from L-glutamate: step 3/4.</text>
</comment>
<dbReference type="PANTHER" id="PTHR32338">
    <property type="entry name" value="N-ACETYL-GAMMA-GLUTAMYL-PHOSPHATE REDUCTASE, CHLOROPLASTIC-RELATED-RELATED"/>
    <property type="match status" value="1"/>
</dbReference>
<feature type="domain" description="Semialdehyde dehydrogenase NAD-binding" evidence="12">
    <location>
        <begin position="59"/>
        <end position="196"/>
    </location>
</feature>
<dbReference type="InterPro" id="IPR050085">
    <property type="entry name" value="AGPR"/>
</dbReference>
<dbReference type="InterPro" id="IPR036291">
    <property type="entry name" value="NAD(P)-bd_dom_sf"/>
</dbReference>
<gene>
    <name evidence="13" type="ORF">NE237_022937</name>
</gene>
<dbReference type="NCBIfam" id="TIGR01850">
    <property type="entry name" value="argC"/>
    <property type="match status" value="1"/>
</dbReference>
<evidence type="ECO:0000256" key="10">
    <source>
        <dbReference type="ARBA" id="ARBA00076903"/>
    </source>
</evidence>
<evidence type="ECO:0000256" key="9">
    <source>
        <dbReference type="ARBA" id="ARBA00067665"/>
    </source>
</evidence>
<dbReference type="EC" id="1.2.1.38" evidence="2"/>
<dbReference type="InterPro" id="IPR058924">
    <property type="entry name" value="AGPR_dimerisation_dom"/>
</dbReference>
<dbReference type="Gene3D" id="3.30.360.10">
    <property type="entry name" value="Dihydrodipicolinate Reductase, domain 2"/>
    <property type="match status" value="1"/>
</dbReference>
<evidence type="ECO:0000256" key="4">
    <source>
        <dbReference type="ARBA" id="ARBA00022605"/>
    </source>
</evidence>
<proteinExistence type="inferred from homology"/>
<dbReference type="HAMAP" id="MF_00150">
    <property type="entry name" value="ArgC_type1"/>
    <property type="match status" value="1"/>
</dbReference>
<evidence type="ECO:0000256" key="11">
    <source>
        <dbReference type="PROSITE-ProRule" id="PRU10010"/>
    </source>
</evidence>
<dbReference type="InterPro" id="IPR000706">
    <property type="entry name" value="AGPR_type-1"/>
</dbReference>
<dbReference type="FunFam" id="3.30.360.10:FF:000014">
    <property type="entry name" value="N-acetyl-gamma-glutamyl-phosphate reductase"/>
    <property type="match status" value="1"/>
</dbReference>
<keyword evidence="5" id="KW-0521">NADP</keyword>
<dbReference type="GO" id="GO:0006526">
    <property type="term" value="P:L-arginine biosynthetic process"/>
    <property type="evidence" value="ECO:0007669"/>
    <property type="project" value="UniProtKB-KW"/>
</dbReference>
<dbReference type="Pfam" id="PF22698">
    <property type="entry name" value="Semialdhyde_dhC_1"/>
    <property type="match status" value="1"/>
</dbReference>
<organism evidence="13 14">
    <name type="scientific">Protea cynaroides</name>
    <dbReference type="NCBI Taxonomy" id="273540"/>
    <lineage>
        <taxon>Eukaryota</taxon>
        <taxon>Viridiplantae</taxon>
        <taxon>Streptophyta</taxon>
        <taxon>Embryophyta</taxon>
        <taxon>Tracheophyta</taxon>
        <taxon>Spermatophyta</taxon>
        <taxon>Magnoliopsida</taxon>
        <taxon>Proteales</taxon>
        <taxon>Proteaceae</taxon>
        <taxon>Protea</taxon>
    </lineage>
</organism>
<sequence length="400" mass="43910">MSSAAFSSISLDPGCFGKGETTIRKRDGRRLCIRGSVASSPQSLQFANTKTQKSEEIVRIGVLGASGYTGSEIVRLLANHPNFGITLMTADRKAGQSIGSVFPHLVTQNLPDMVAVKDADFSNVDAVFCCLPHATTQDIIKCLPKQLKIVDLSADFRLRNVNEYEEWYGQPHRAPELQKEAIYGLTEVSREEIRNARLVANPGCYPTSVQLPLVPLIKANLIELRNIIIDAKSGVSGAGRGAKESILYTEIAEGIHSYGITKHRHVPEIEQGLSDASRSKVTVSFTPHLMPMSRGMQSTIYVEMAPGVQVDDLYQQLKIAYEDEEFVILLDKGAVPHTRNVRGSNYCFMNVFPDRIPGRAIIISVIDNLMKGASGQAVQNLNLMMGFPENSGLLYQALFP</sequence>
<evidence type="ECO:0000256" key="5">
    <source>
        <dbReference type="ARBA" id="ARBA00022857"/>
    </source>
</evidence>
<evidence type="ECO:0000256" key="8">
    <source>
        <dbReference type="ARBA" id="ARBA00060921"/>
    </source>
</evidence>
<dbReference type="SMART" id="SM00859">
    <property type="entry name" value="Semialdhyde_dh"/>
    <property type="match status" value="1"/>
</dbReference>
<evidence type="ECO:0000256" key="7">
    <source>
        <dbReference type="ARBA" id="ARBA00050557"/>
    </source>
</evidence>
<name>A0A9Q0HBB1_9MAGN</name>
<dbReference type="InterPro" id="IPR000534">
    <property type="entry name" value="Semialdehyde_DH_NAD-bd"/>
</dbReference>
<dbReference type="InterPro" id="IPR023013">
    <property type="entry name" value="AGPR_AS"/>
</dbReference>
<dbReference type="EMBL" id="JAMYWD010000008">
    <property type="protein sequence ID" value="KAJ4962998.1"/>
    <property type="molecule type" value="Genomic_DNA"/>
</dbReference>
<comment type="caution">
    <text evidence="13">The sequence shown here is derived from an EMBL/GenBank/DDBJ whole genome shotgun (WGS) entry which is preliminary data.</text>
</comment>
<dbReference type="PROSITE" id="PS01224">
    <property type="entry name" value="ARGC"/>
    <property type="match status" value="1"/>
</dbReference>
<protein>
    <recommendedName>
        <fullName evidence="9">Probable N-acetyl-gamma-glutamyl-phosphate reductase, chloroplastic</fullName>
        <ecNumber evidence="2">1.2.1.38</ecNumber>
    </recommendedName>
    <alternativeName>
        <fullName evidence="10">N-acetyl-glutamate semialdehyde dehydrogenase</fullName>
    </alternativeName>
</protein>
<evidence type="ECO:0000259" key="12">
    <source>
        <dbReference type="SMART" id="SM00859"/>
    </source>
</evidence>
<dbReference type="GO" id="GO:0051287">
    <property type="term" value="F:NAD binding"/>
    <property type="evidence" value="ECO:0007669"/>
    <property type="project" value="InterPro"/>
</dbReference>